<name>A0A6V7VHI3_MELEN</name>
<evidence type="ECO:0000313" key="3">
    <source>
        <dbReference type="Proteomes" id="UP000580250"/>
    </source>
</evidence>
<sequence length="354" mass="40311">MNTNSKATAKRGDDSSDNGVNNGNDEQKNVTAESSLTIEEMEQVRAFINEQRKKKEAAEARRRRSATKTSTESSNKTPAPKKAKTTTNNETKNIFDPVIKAVVDKSTGQSEKVKQDEEELHQAILNYQMEEEEDESSDQDSDEEIDLGENEEEYKQMRLDRKIRKKFVVPEALLNRAQILKDPRSGIFVYQCEACRNDQKKREYFLFKIGHEGLSIITIELCAEDLDKNISLAMHYNGYFGNTSNNLISAAQSSSLNNVLKFSRGAGITKGKEKKLLNLVKYCWILHQCSQCRELTKKMATDLFLQKSCEKFELSFLVCSVCSSANIDHQQKTYNNVNKTEKLTTIIMMILILK</sequence>
<organism evidence="2 3">
    <name type="scientific">Meloidogyne enterolobii</name>
    <name type="common">Root-knot nematode worm</name>
    <name type="synonym">Meloidogyne mayaguensis</name>
    <dbReference type="NCBI Taxonomy" id="390850"/>
    <lineage>
        <taxon>Eukaryota</taxon>
        <taxon>Metazoa</taxon>
        <taxon>Ecdysozoa</taxon>
        <taxon>Nematoda</taxon>
        <taxon>Chromadorea</taxon>
        <taxon>Rhabditida</taxon>
        <taxon>Tylenchina</taxon>
        <taxon>Tylenchomorpha</taxon>
        <taxon>Tylenchoidea</taxon>
        <taxon>Meloidogynidae</taxon>
        <taxon>Meloidogyninae</taxon>
        <taxon>Meloidogyne</taxon>
    </lineage>
</organism>
<gene>
    <name evidence="2" type="ORF">MENT_LOCUS25465</name>
</gene>
<evidence type="ECO:0000313" key="2">
    <source>
        <dbReference type="EMBL" id="CAD2173834.1"/>
    </source>
</evidence>
<comment type="caution">
    <text evidence="2">The sequence shown here is derived from an EMBL/GenBank/DDBJ whole genome shotgun (WGS) entry which is preliminary data.</text>
</comment>
<proteinExistence type="predicted"/>
<dbReference type="EMBL" id="CAJEWN010000224">
    <property type="protein sequence ID" value="CAD2173834.1"/>
    <property type="molecule type" value="Genomic_DNA"/>
</dbReference>
<feature type="region of interest" description="Disordered" evidence="1">
    <location>
        <begin position="1"/>
        <end position="92"/>
    </location>
</feature>
<protein>
    <submittedName>
        <fullName evidence="2">Uncharacterized protein</fullName>
    </submittedName>
</protein>
<feature type="compositionally biased region" description="Acidic residues" evidence="1">
    <location>
        <begin position="130"/>
        <end position="152"/>
    </location>
</feature>
<reference evidence="2 3" key="1">
    <citation type="submission" date="2020-08" db="EMBL/GenBank/DDBJ databases">
        <authorList>
            <person name="Koutsovoulos G."/>
            <person name="Danchin GJ E."/>
        </authorList>
    </citation>
    <scope>NUCLEOTIDE SEQUENCE [LARGE SCALE GENOMIC DNA]</scope>
</reference>
<dbReference type="Proteomes" id="UP000580250">
    <property type="component" value="Unassembled WGS sequence"/>
</dbReference>
<feature type="region of interest" description="Disordered" evidence="1">
    <location>
        <begin position="130"/>
        <end position="153"/>
    </location>
</feature>
<accession>A0A6V7VHI3</accession>
<feature type="compositionally biased region" description="Basic and acidic residues" evidence="1">
    <location>
        <begin position="50"/>
        <end position="60"/>
    </location>
</feature>
<dbReference type="AlphaFoldDB" id="A0A6V7VHI3"/>
<evidence type="ECO:0000256" key="1">
    <source>
        <dbReference type="SAM" id="MobiDB-lite"/>
    </source>
</evidence>
<feature type="compositionally biased region" description="Low complexity" evidence="1">
    <location>
        <begin position="67"/>
        <end position="78"/>
    </location>
</feature>